<feature type="domain" description="Ferritin-like diiron" evidence="3">
    <location>
        <begin position="42"/>
        <end position="187"/>
    </location>
</feature>
<sequence>MPAQQEPKGAAEPVAPHLVLDMKAIEEARSGLDQGAVTPHYGPWRMDIVQLLNDALATELVCALRYRRHHFTAQGLASPKIAEEFLIHADEELAHADMLARRIVQLGGLPDLSPDSLSQRSHAVYDTSEELRAMITANLIAERVAIESYSQMIALIGDKDSTTRRLVEDILGVEQAHAEELRDWLAT</sequence>
<dbReference type="InterPro" id="IPR009040">
    <property type="entry name" value="Ferritin-like_diiron"/>
</dbReference>
<evidence type="ECO:0000313" key="5">
    <source>
        <dbReference type="Proteomes" id="UP001204851"/>
    </source>
</evidence>
<dbReference type="Proteomes" id="UP001204851">
    <property type="component" value="Unassembled WGS sequence"/>
</dbReference>
<dbReference type="RefSeq" id="WP_252767740.1">
    <property type="nucleotide sequence ID" value="NZ_JAMXMC010000001.1"/>
</dbReference>
<comment type="caution">
    <text evidence="4">The sequence shown here is derived from an EMBL/GenBank/DDBJ whole genome shotgun (WGS) entry which is preliminary data.</text>
</comment>
<dbReference type="PROSITE" id="PS50905">
    <property type="entry name" value="FERRITIN_LIKE"/>
    <property type="match status" value="1"/>
</dbReference>
<dbReference type="EMBL" id="JAMXMC010000001">
    <property type="protein sequence ID" value="MCO5975291.1"/>
    <property type="molecule type" value="Genomic_DNA"/>
</dbReference>
<evidence type="ECO:0000259" key="3">
    <source>
        <dbReference type="PROSITE" id="PS50905"/>
    </source>
</evidence>
<accession>A0ABT1BGK9</accession>
<dbReference type="CDD" id="cd00657">
    <property type="entry name" value="Ferritin_like"/>
    <property type="match status" value="1"/>
</dbReference>
<gene>
    <name evidence="4" type="ORF">M0L44_00960</name>
</gene>
<dbReference type="Gene3D" id="1.20.1260.10">
    <property type="match status" value="1"/>
</dbReference>
<dbReference type="InterPro" id="IPR008331">
    <property type="entry name" value="Ferritin_DPS_dom"/>
</dbReference>
<dbReference type="Pfam" id="PF00210">
    <property type="entry name" value="Ferritin"/>
    <property type="match status" value="1"/>
</dbReference>
<keyword evidence="2" id="KW-0408">Iron</keyword>
<organism evidence="4 5">
    <name type="scientific">Ideonella oryzae</name>
    <dbReference type="NCBI Taxonomy" id="2937441"/>
    <lineage>
        <taxon>Bacteria</taxon>
        <taxon>Pseudomonadati</taxon>
        <taxon>Pseudomonadota</taxon>
        <taxon>Betaproteobacteria</taxon>
        <taxon>Burkholderiales</taxon>
        <taxon>Sphaerotilaceae</taxon>
        <taxon>Ideonella</taxon>
    </lineage>
</organism>
<evidence type="ECO:0000256" key="1">
    <source>
        <dbReference type="ARBA" id="ARBA00022434"/>
    </source>
</evidence>
<protein>
    <submittedName>
        <fullName evidence="4">Ferritin-like domain-containing protein</fullName>
    </submittedName>
</protein>
<evidence type="ECO:0000313" key="4">
    <source>
        <dbReference type="EMBL" id="MCO5975291.1"/>
    </source>
</evidence>
<dbReference type="PANTHER" id="PTHR30295:SF1">
    <property type="entry name" value="DNA PROTECTION DURING STARVATION PROTEIN"/>
    <property type="match status" value="1"/>
</dbReference>
<name>A0ABT1BGK9_9BURK</name>
<dbReference type="SUPFAM" id="SSF47240">
    <property type="entry name" value="Ferritin-like"/>
    <property type="match status" value="1"/>
</dbReference>
<keyword evidence="1" id="KW-0409">Iron storage</keyword>
<dbReference type="PANTHER" id="PTHR30295">
    <property type="entry name" value="BACTERIOFERRITIN"/>
    <property type="match status" value="1"/>
</dbReference>
<evidence type="ECO:0000256" key="2">
    <source>
        <dbReference type="ARBA" id="ARBA00023004"/>
    </source>
</evidence>
<reference evidence="4 5" key="1">
    <citation type="submission" date="2022-06" db="EMBL/GenBank/DDBJ databases">
        <title>Ideonella sp. NS12-5 Genome sequencing and assembly.</title>
        <authorList>
            <person name="Jung Y."/>
        </authorList>
    </citation>
    <scope>NUCLEOTIDE SEQUENCE [LARGE SCALE GENOMIC DNA]</scope>
    <source>
        <strain evidence="4 5">NS12-5</strain>
    </source>
</reference>
<dbReference type="InterPro" id="IPR012347">
    <property type="entry name" value="Ferritin-like"/>
</dbReference>
<keyword evidence="5" id="KW-1185">Reference proteome</keyword>
<dbReference type="InterPro" id="IPR009078">
    <property type="entry name" value="Ferritin-like_SF"/>
</dbReference>
<proteinExistence type="predicted"/>